<organism evidence="1 2">
    <name type="scientific">Microbacterium phage OscarSo</name>
    <dbReference type="NCBI Taxonomy" id="2985324"/>
    <lineage>
        <taxon>Viruses</taxon>
        <taxon>Duplodnaviria</taxon>
        <taxon>Heunggongvirae</taxon>
        <taxon>Uroviricota</taxon>
        <taxon>Caudoviricetes</taxon>
        <taxon>Oscarsovirus</taxon>
        <taxon>Oscarsovirus oscarso</taxon>
    </lineage>
</organism>
<evidence type="ECO:0000313" key="1">
    <source>
        <dbReference type="EMBL" id="UYL87125.1"/>
    </source>
</evidence>
<dbReference type="GeneID" id="80019568"/>
<dbReference type="RefSeq" id="YP_010754962.1">
    <property type="nucleotide sequence ID" value="NC_073466.1"/>
</dbReference>
<keyword evidence="2" id="KW-1185">Reference proteome</keyword>
<dbReference type="KEGG" id="vg:80019568"/>
<accession>A0A9X9K503</accession>
<proteinExistence type="predicted"/>
<evidence type="ECO:0000313" key="2">
    <source>
        <dbReference type="Proteomes" id="UP001164797"/>
    </source>
</evidence>
<dbReference type="Proteomes" id="UP001164797">
    <property type="component" value="Segment"/>
</dbReference>
<dbReference type="EMBL" id="OP434449">
    <property type="protein sequence ID" value="UYL87125.1"/>
    <property type="molecule type" value="Genomic_DNA"/>
</dbReference>
<gene>
    <name evidence="1" type="primary">4</name>
    <name evidence="1" type="ORF">SEA_OSCARSO_4</name>
</gene>
<sequence>MSTSPKAELIEARVVAEQAWMHARWMERMTFRQIAAAAALPVERGGLGITVSPAGVKAMVHAHREAQGDLTMSREDRRERMSDELDEVARGIRHELAKFAEEHDGAVNLKLVEALLAVGKREADLHGLAAPTEIRAEVTHVDAIDAELDAMLERMPGRASS</sequence>
<reference evidence="1" key="1">
    <citation type="submission" date="2022-09" db="EMBL/GenBank/DDBJ databases">
        <authorList>
            <person name="Washington J.M."/>
            <person name="Situmorang M.A."/>
            <person name="Garlena R.A."/>
            <person name="Russell D.A."/>
            <person name="Jacobs-Sera D."/>
            <person name="Hatfull G.F."/>
        </authorList>
    </citation>
    <scope>NUCLEOTIDE SEQUENCE</scope>
</reference>
<protein>
    <submittedName>
        <fullName evidence="1">Terminase small subunit</fullName>
    </submittedName>
</protein>
<name>A0A9X9K503_9CAUD</name>